<dbReference type="AlphaFoldDB" id="A0A9K3JBT4"/>
<dbReference type="Gramene" id="mRNA:HanXRQr2_Chr10g0425601">
    <property type="protein sequence ID" value="mRNA:HanXRQr2_Chr10g0425601"/>
    <property type="gene ID" value="HanXRQr2_Chr10g0425601"/>
</dbReference>
<evidence type="ECO:0000313" key="1">
    <source>
        <dbReference type="EMBL" id="KAF5785186.1"/>
    </source>
</evidence>
<protein>
    <submittedName>
        <fullName evidence="2">Uncharacterized protein</fullName>
    </submittedName>
</protein>
<keyword evidence="3" id="KW-1185">Reference proteome</keyword>
<reference evidence="2" key="1">
    <citation type="journal article" date="2017" name="Nature">
        <title>The sunflower genome provides insights into oil metabolism, flowering and Asterid evolution.</title>
        <authorList>
            <person name="Badouin H."/>
            <person name="Gouzy J."/>
            <person name="Grassa C.J."/>
            <person name="Murat F."/>
            <person name="Staton S.E."/>
            <person name="Cottret L."/>
            <person name="Lelandais-Briere C."/>
            <person name="Owens G.L."/>
            <person name="Carrere S."/>
            <person name="Mayjonade B."/>
            <person name="Legrand L."/>
            <person name="Gill N."/>
            <person name="Kane N.C."/>
            <person name="Bowers J.E."/>
            <person name="Hubner S."/>
            <person name="Bellec A."/>
            <person name="Berard A."/>
            <person name="Berges H."/>
            <person name="Blanchet N."/>
            <person name="Boniface M.C."/>
            <person name="Brunel D."/>
            <person name="Catrice O."/>
            <person name="Chaidir N."/>
            <person name="Claudel C."/>
            <person name="Donnadieu C."/>
            <person name="Faraut T."/>
            <person name="Fievet G."/>
            <person name="Helmstetter N."/>
            <person name="King M."/>
            <person name="Knapp S.J."/>
            <person name="Lai Z."/>
            <person name="Le Paslier M.C."/>
            <person name="Lippi Y."/>
            <person name="Lorenzon L."/>
            <person name="Mandel J.R."/>
            <person name="Marage G."/>
            <person name="Marchand G."/>
            <person name="Marquand E."/>
            <person name="Bret-Mestries E."/>
            <person name="Morien E."/>
            <person name="Nambeesan S."/>
            <person name="Nguyen T."/>
            <person name="Pegot-Espagnet P."/>
            <person name="Pouilly N."/>
            <person name="Raftis F."/>
            <person name="Sallet E."/>
            <person name="Schiex T."/>
            <person name="Thomas J."/>
            <person name="Vandecasteele C."/>
            <person name="Vares D."/>
            <person name="Vear F."/>
            <person name="Vautrin S."/>
            <person name="Crespi M."/>
            <person name="Mangin B."/>
            <person name="Burke J.M."/>
            <person name="Salse J."/>
            <person name="Munos S."/>
            <person name="Vincourt P."/>
            <person name="Rieseberg L.H."/>
            <person name="Langlade N.B."/>
        </authorList>
    </citation>
    <scope>NUCLEOTIDE SEQUENCE</scope>
    <source>
        <tissue evidence="2">Leaves</tissue>
    </source>
</reference>
<name>A0A9K3JBT4_HELAN</name>
<sequence length="42" mass="5153">MKMTQYLCFRLQMNGQTRKRLQTIFWLNANLRRKFRGEFAVG</sequence>
<reference evidence="2" key="2">
    <citation type="submission" date="2020-06" db="EMBL/GenBank/DDBJ databases">
        <title>Helianthus annuus Genome sequencing and assembly Release 2.</title>
        <authorList>
            <person name="Gouzy J."/>
            <person name="Langlade N."/>
            <person name="Munos S."/>
        </authorList>
    </citation>
    <scope>NUCLEOTIDE SEQUENCE</scope>
    <source>
        <tissue evidence="2">Leaves</tissue>
    </source>
</reference>
<dbReference type="Gramene" id="mRNA:HanXRQr2_Chr04g0188241">
    <property type="protein sequence ID" value="mRNA:HanXRQr2_Chr04g0188241"/>
    <property type="gene ID" value="HanXRQr2_Chr04g0188241"/>
</dbReference>
<dbReference type="EMBL" id="MNCJ02000325">
    <property type="protein sequence ID" value="KAF5785186.1"/>
    <property type="molecule type" value="Genomic_DNA"/>
</dbReference>
<dbReference type="EMBL" id="MNCJ02000319">
    <property type="protein sequence ID" value="KAF5812043.1"/>
    <property type="molecule type" value="Genomic_DNA"/>
</dbReference>
<gene>
    <name evidence="2" type="ORF">HanXRQr2_Chr04g0188241</name>
    <name evidence="1" type="ORF">HanXRQr2_Chr10g0425601</name>
</gene>
<organism evidence="2 3">
    <name type="scientific">Helianthus annuus</name>
    <name type="common">Common sunflower</name>
    <dbReference type="NCBI Taxonomy" id="4232"/>
    <lineage>
        <taxon>Eukaryota</taxon>
        <taxon>Viridiplantae</taxon>
        <taxon>Streptophyta</taxon>
        <taxon>Embryophyta</taxon>
        <taxon>Tracheophyta</taxon>
        <taxon>Spermatophyta</taxon>
        <taxon>Magnoliopsida</taxon>
        <taxon>eudicotyledons</taxon>
        <taxon>Gunneridae</taxon>
        <taxon>Pentapetalae</taxon>
        <taxon>asterids</taxon>
        <taxon>campanulids</taxon>
        <taxon>Asterales</taxon>
        <taxon>Asteraceae</taxon>
        <taxon>Asteroideae</taxon>
        <taxon>Heliantheae alliance</taxon>
        <taxon>Heliantheae</taxon>
        <taxon>Helianthus</taxon>
    </lineage>
</organism>
<accession>A0A9K3JBT4</accession>
<evidence type="ECO:0000313" key="2">
    <source>
        <dbReference type="EMBL" id="KAF5812043.1"/>
    </source>
</evidence>
<comment type="caution">
    <text evidence="2">The sequence shown here is derived from an EMBL/GenBank/DDBJ whole genome shotgun (WGS) entry which is preliminary data.</text>
</comment>
<dbReference type="Proteomes" id="UP000215914">
    <property type="component" value="Unassembled WGS sequence"/>
</dbReference>
<evidence type="ECO:0000313" key="3">
    <source>
        <dbReference type="Proteomes" id="UP000215914"/>
    </source>
</evidence>
<proteinExistence type="predicted"/>